<name>A0ACB1A2K6_MELEN</name>
<gene>
    <name evidence="1" type="ORF">MENTE1834_LOCUS32286</name>
</gene>
<comment type="caution">
    <text evidence="1">The sequence shown here is derived from an EMBL/GenBank/DDBJ whole genome shotgun (WGS) entry which is preliminary data.</text>
</comment>
<dbReference type="Proteomes" id="UP001497535">
    <property type="component" value="Unassembled WGS sequence"/>
</dbReference>
<proteinExistence type="predicted"/>
<evidence type="ECO:0000313" key="2">
    <source>
        <dbReference type="Proteomes" id="UP001497535"/>
    </source>
</evidence>
<organism evidence="1 2">
    <name type="scientific">Meloidogyne enterolobii</name>
    <name type="common">Root-knot nematode worm</name>
    <name type="synonym">Meloidogyne mayaguensis</name>
    <dbReference type="NCBI Taxonomy" id="390850"/>
    <lineage>
        <taxon>Eukaryota</taxon>
        <taxon>Metazoa</taxon>
        <taxon>Ecdysozoa</taxon>
        <taxon>Nematoda</taxon>
        <taxon>Chromadorea</taxon>
        <taxon>Rhabditida</taxon>
        <taxon>Tylenchina</taxon>
        <taxon>Tylenchomorpha</taxon>
        <taxon>Tylenchoidea</taxon>
        <taxon>Meloidogynidae</taxon>
        <taxon>Meloidogyninae</taxon>
        <taxon>Meloidogyne</taxon>
    </lineage>
</organism>
<dbReference type="EMBL" id="CAVMJV010000054">
    <property type="protein sequence ID" value="CAK5084877.1"/>
    <property type="molecule type" value="Genomic_DNA"/>
</dbReference>
<accession>A0ACB1A2K6</accession>
<protein>
    <submittedName>
        <fullName evidence="1">Uncharacterized protein</fullName>
    </submittedName>
</protein>
<sequence length="58" mass="6972">MRRNTSIFHSLRELKNEGKILFLNFFVVYFEEENICCQLNFPKLQKILVPQPNVVLIF</sequence>
<keyword evidence="2" id="KW-1185">Reference proteome</keyword>
<reference evidence="1" key="1">
    <citation type="submission" date="2023-11" db="EMBL/GenBank/DDBJ databases">
        <authorList>
            <person name="Poullet M."/>
        </authorList>
    </citation>
    <scope>NUCLEOTIDE SEQUENCE</scope>
    <source>
        <strain evidence="1">E1834</strain>
    </source>
</reference>
<evidence type="ECO:0000313" key="1">
    <source>
        <dbReference type="EMBL" id="CAK5084877.1"/>
    </source>
</evidence>